<evidence type="ECO:0000256" key="3">
    <source>
        <dbReference type="ARBA" id="ARBA00022448"/>
    </source>
</evidence>
<evidence type="ECO:0000256" key="8">
    <source>
        <dbReference type="ARBA" id="ARBA00023004"/>
    </source>
</evidence>
<dbReference type="FunFam" id="2.170.130.10:FF:000001">
    <property type="entry name" value="Catecholate siderophore TonB-dependent receptor"/>
    <property type="match status" value="1"/>
</dbReference>
<dbReference type="InterPro" id="IPR039426">
    <property type="entry name" value="TonB-dep_rcpt-like"/>
</dbReference>
<keyword evidence="4 14" id="KW-1134">Transmembrane beta strand</keyword>
<gene>
    <name evidence="19" type="ORF">GOZ88_25080</name>
</gene>
<dbReference type="AlphaFoldDB" id="A0A7K1RMV5"/>
<comment type="caution">
    <text evidence="19">The sequence shown here is derived from an EMBL/GenBank/DDBJ whole genome shotgun (WGS) entry which is preliminary data.</text>
</comment>
<evidence type="ECO:0000256" key="13">
    <source>
        <dbReference type="ARBA" id="ARBA00023237"/>
    </source>
</evidence>
<dbReference type="Gene3D" id="2.40.170.20">
    <property type="entry name" value="TonB-dependent receptor, beta-barrel domain"/>
    <property type="match status" value="1"/>
</dbReference>
<dbReference type="Proteomes" id="UP000440716">
    <property type="component" value="Unassembled WGS sequence"/>
</dbReference>
<keyword evidence="13 14" id="KW-0998">Cell outer membrane</keyword>
<comment type="similarity">
    <text evidence="2 14 15">Belongs to the TonB-dependent receptor family.</text>
</comment>
<reference evidence="19 20" key="1">
    <citation type="submission" date="2019-12" db="EMBL/GenBank/DDBJ databases">
        <title>Whole-genome sequencing of Allorhizobium vitis.</title>
        <authorList>
            <person name="Gan H.M."/>
            <person name="Szegedi E."/>
            <person name="Burr T."/>
            <person name="Savka M.A."/>
        </authorList>
    </citation>
    <scope>NUCLEOTIDE SEQUENCE [LARGE SCALE GENOMIC DNA]</scope>
    <source>
        <strain evidence="19 20">CG415</strain>
    </source>
</reference>
<evidence type="ECO:0000256" key="1">
    <source>
        <dbReference type="ARBA" id="ARBA00004571"/>
    </source>
</evidence>
<evidence type="ECO:0000256" key="6">
    <source>
        <dbReference type="ARBA" id="ARBA00022692"/>
    </source>
</evidence>
<dbReference type="InterPro" id="IPR000531">
    <property type="entry name" value="Beta-barrel_TonB"/>
</dbReference>
<dbReference type="InterPro" id="IPR036942">
    <property type="entry name" value="Beta-barrel_TonB_sf"/>
</dbReference>
<dbReference type="GO" id="GO:0015891">
    <property type="term" value="P:siderophore transport"/>
    <property type="evidence" value="ECO:0007669"/>
    <property type="project" value="InterPro"/>
</dbReference>
<dbReference type="Gene3D" id="2.170.130.10">
    <property type="entry name" value="TonB-dependent receptor, plug domain"/>
    <property type="match status" value="1"/>
</dbReference>
<dbReference type="RefSeq" id="WP_156593152.1">
    <property type="nucleotide sequence ID" value="NZ_WPHU01000018.1"/>
</dbReference>
<keyword evidence="11 14" id="KW-0472">Membrane</keyword>
<evidence type="ECO:0000256" key="16">
    <source>
        <dbReference type="SAM" id="SignalP"/>
    </source>
</evidence>
<sequence>MRYRQVLAGAFTGTVSLLAITAHAVADDKATTILEAITVTANGTQDKGPIVKRARSGTKTDTPIAETPQSVSVVTGDQLTKQGATSVSSALRYEPGVTTGSRPGDRFDSVFIRGFGGFGPNANYIHYLDGLKLPTGINYDVPSVDSYLIDRIEIMRGPASVLYGSGNPGGLVNLVTKKPEAEASHEVFTRFGNNGRAEVGYDFTGPVDEEGALLYRLTGVGRLYDLGVDYTDSKRVAVAPSLTWAPDADTTLTIKASYTRDPNATLTNWMPALGTLQANPNGQIRSDFFSGNPNYNTFSRTQATFGYEFEHHVDEVWTLRQNLRFMHSSSDFKGYSVPAGGSAWASAAACGGVAYLCLGRQATHYIEQFNSLAVDNQAQADFSTASLNHKLLLGVDYQQLDATSTYGNGTTTYINYLNPVYESTPNVTLTGRQDQIRHQTGIYAQDQMKLDNWAFVLAGRYDWSSIYSSTTTLSTGASQKYDTQDAAFTWKAGLLYEFDNGIAPYASYATSFDPTMGTGYGGKTFDPTTGQQYEVGIKYQPTSFDALFTVALYDLTQQNVLTTDLQHTSTNTTLTGCSSTTCQTQTGEVRSRGIELGAKFAITDNLNISASYTYTDAEVTKSNVASTIGKTPVGTPDHMASLWGDYTINSGALTGLGFGAGVRFMGATNGDAANTSAMKVPSYTLVDASAHYDLGNYDFKFKGVQLAVNATNLFNKEYVSACASANQCFYGTGRTVMATVSYKW</sequence>
<feature type="domain" description="TonB-dependent receptor plug" evidence="18">
    <location>
        <begin position="64"/>
        <end position="170"/>
    </location>
</feature>
<protein>
    <submittedName>
        <fullName evidence="19">TonB-dependent siderophore receptor</fullName>
    </submittedName>
</protein>
<dbReference type="PANTHER" id="PTHR32552:SF68">
    <property type="entry name" value="FERRICHROME OUTER MEMBRANE TRANSPORTER_PHAGE RECEPTOR"/>
    <property type="match status" value="1"/>
</dbReference>
<proteinExistence type="inferred from homology"/>
<evidence type="ECO:0000256" key="10">
    <source>
        <dbReference type="ARBA" id="ARBA00023077"/>
    </source>
</evidence>
<dbReference type="Pfam" id="PF07715">
    <property type="entry name" value="Plug"/>
    <property type="match status" value="1"/>
</dbReference>
<accession>A0A7K1RMV5</accession>
<dbReference type="InterPro" id="IPR010105">
    <property type="entry name" value="TonB_sidphr_rcpt"/>
</dbReference>
<keyword evidence="9" id="KW-0406">Ion transport</keyword>
<evidence type="ECO:0000256" key="14">
    <source>
        <dbReference type="PROSITE-ProRule" id="PRU01360"/>
    </source>
</evidence>
<keyword evidence="5" id="KW-0410">Iron transport</keyword>
<dbReference type="InterPro" id="IPR012910">
    <property type="entry name" value="Plug_dom"/>
</dbReference>
<evidence type="ECO:0000256" key="2">
    <source>
        <dbReference type="ARBA" id="ARBA00009810"/>
    </source>
</evidence>
<keyword evidence="10 15" id="KW-0798">TonB box</keyword>
<dbReference type="GO" id="GO:0015344">
    <property type="term" value="F:siderophore uptake transmembrane transporter activity"/>
    <property type="evidence" value="ECO:0007669"/>
    <property type="project" value="TreeGrafter"/>
</dbReference>
<evidence type="ECO:0000256" key="7">
    <source>
        <dbReference type="ARBA" id="ARBA00022729"/>
    </source>
</evidence>
<evidence type="ECO:0000313" key="19">
    <source>
        <dbReference type="EMBL" id="MVA59366.1"/>
    </source>
</evidence>
<dbReference type="CDD" id="cd01347">
    <property type="entry name" value="ligand_gated_channel"/>
    <property type="match status" value="1"/>
</dbReference>
<dbReference type="PROSITE" id="PS52016">
    <property type="entry name" value="TONB_DEPENDENT_REC_3"/>
    <property type="match status" value="1"/>
</dbReference>
<feature type="chain" id="PRO_5029785416" evidence="16">
    <location>
        <begin position="25"/>
        <end position="744"/>
    </location>
</feature>
<feature type="signal peptide" evidence="16">
    <location>
        <begin position="1"/>
        <end position="24"/>
    </location>
</feature>
<keyword evidence="6 14" id="KW-0812">Transmembrane</keyword>
<evidence type="ECO:0000256" key="12">
    <source>
        <dbReference type="ARBA" id="ARBA00023170"/>
    </source>
</evidence>
<dbReference type="GO" id="GO:0038023">
    <property type="term" value="F:signaling receptor activity"/>
    <property type="evidence" value="ECO:0007669"/>
    <property type="project" value="InterPro"/>
</dbReference>
<dbReference type="EMBL" id="WPHU01000018">
    <property type="protein sequence ID" value="MVA59366.1"/>
    <property type="molecule type" value="Genomic_DNA"/>
</dbReference>
<dbReference type="NCBIfam" id="TIGR01783">
    <property type="entry name" value="TonB-siderophor"/>
    <property type="match status" value="1"/>
</dbReference>
<dbReference type="GO" id="GO:0009279">
    <property type="term" value="C:cell outer membrane"/>
    <property type="evidence" value="ECO:0007669"/>
    <property type="project" value="UniProtKB-SubCell"/>
</dbReference>
<keyword evidence="12 19" id="KW-0675">Receptor</keyword>
<evidence type="ECO:0000259" key="17">
    <source>
        <dbReference type="Pfam" id="PF00593"/>
    </source>
</evidence>
<keyword evidence="7 16" id="KW-0732">Signal</keyword>
<comment type="subcellular location">
    <subcellularLocation>
        <location evidence="1 14">Cell outer membrane</location>
        <topology evidence="1 14">Multi-pass membrane protein</topology>
    </subcellularLocation>
</comment>
<evidence type="ECO:0000256" key="5">
    <source>
        <dbReference type="ARBA" id="ARBA00022496"/>
    </source>
</evidence>
<dbReference type="SUPFAM" id="SSF56935">
    <property type="entry name" value="Porins"/>
    <property type="match status" value="1"/>
</dbReference>
<keyword evidence="8" id="KW-0408">Iron</keyword>
<evidence type="ECO:0000256" key="15">
    <source>
        <dbReference type="RuleBase" id="RU003357"/>
    </source>
</evidence>
<dbReference type="PANTHER" id="PTHR32552">
    <property type="entry name" value="FERRICHROME IRON RECEPTOR-RELATED"/>
    <property type="match status" value="1"/>
</dbReference>
<evidence type="ECO:0000256" key="11">
    <source>
        <dbReference type="ARBA" id="ARBA00023136"/>
    </source>
</evidence>
<evidence type="ECO:0000313" key="20">
    <source>
        <dbReference type="Proteomes" id="UP000440716"/>
    </source>
</evidence>
<keyword evidence="3 14" id="KW-0813">Transport</keyword>
<dbReference type="InterPro" id="IPR037066">
    <property type="entry name" value="Plug_dom_sf"/>
</dbReference>
<dbReference type="FunFam" id="2.40.170.20:FF:000005">
    <property type="entry name" value="TonB-dependent siderophore receptor"/>
    <property type="match status" value="1"/>
</dbReference>
<evidence type="ECO:0000256" key="9">
    <source>
        <dbReference type="ARBA" id="ARBA00023065"/>
    </source>
</evidence>
<evidence type="ECO:0000259" key="18">
    <source>
        <dbReference type="Pfam" id="PF07715"/>
    </source>
</evidence>
<organism evidence="19 20">
    <name type="scientific">Agrobacterium vitis</name>
    <name type="common">Rhizobium vitis</name>
    <dbReference type="NCBI Taxonomy" id="373"/>
    <lineage>
        <taxon>Bacteria</taxon>
        <taxon>Pseudomonadati</taxon>
        <taxon>Pseudomonadota</taxon>
        <taxon>Alphaproteobacteria</taxon>
        <taxon>Hyphomicrobiales</taxon>
        <taxon>Rhizobiaceae</taxon>
        <taxon>Rhizobium/Agrobacterium group</taxon>
        <taxon>Agrobacterium</taxon>
    </lineage>
</organism>
<evidence type="ECO:0000256" key="4">
    <source>
        <dbReference type="ARBA" id="ARBA00022452"/>
    </source>
</evidence>
<feature type="domain" description="TonB-dependent receptor-like beta-barrel" evidence="17">
    <location>
        <begin position="244"/>
        <end position="713"/>
    </location>
</feature>
<name>A0A7K1RMV5_AGRVI</name>
<dbReference type="Pfam" id="PF00593">
    <property type="entry name" value="TonB_dep_Rec_b-barrel"/>
    <property type="match status" value="1"/>
</dbReference>